<sequence>MSDHNIYGSEEVPLRATSVNEKNDHEASTHEPEQACAGASGNDITLPAASLDRALTIPKEVAKTGNDEDGGRRALVLHVPSHSGGDINVGEQVHKTYVTKTTVRNKLEQYVDHQSVTNHITNADPSGYEQII</sequence>
<name>A0ABD0LSS5_9CAEN</name>
<feature type="non-terminal residue" evidence="2">
    <location>
        <position position="132"/>
    </location>
</feature>
<comment type="caution">
    <text evidence="2">The sequence shown here is derived from an EMBL/GenBank/DDBJ whole genome shotgun (WGS) entry which is preliminary data.</text>
</comment>
<gene>
    <name evidence="2" type="ORF">BaRGS_00006215</name>
</gene>
<dbReference type="AlphaFoldDB" id="A0ABD0LSS5"/>
<feature type="region of interest" description="Disordered" evidence="1">
    <location>
        <begin position="1"/>
        <end position="43"/>
    </location>
</feature>
<protein>
    <submittedName>
        <fullName evidence="2">Uncharacterized protein</fullName>
    </submittedName>
</protein>
<dbReference type="EMBL" id="JACVVK020000025">
    <property type="protein sequence ID" value="KAK7502640.1"/>
    <property type="molecule type" value="Genomic_DNA"/>
</dbReference>
<organism evidence="2 3">
    <name type="scientific">Batillaria attramentaria</name>
    <dbReference type="NCBI Taxonomy" id="370345"/>
    <lineage>
        <taxon>Eukaryota</taxon>
        <taxon>Metazoa</taxon>
        <taxon>Spiralia</taxon>
        <taxon>Lophotrochozoa</taxon>
        <taxon>Mollusca</taxon>
        <taxon>Gastropoda</taxon>
        <taxon>Caenogastropoda</taxon>
        <taxon>Sorbeoconcha</taxon>
        <taxon>Cerithioidea</taxon>
        <taxon>Batillariidae</taxon>
        <taxon>Batillaria</taxon>
    </lineage>
</organism>
<evidence type="ECO:0000313" key="3">
    <source>
        <dbReference type="Proteomes" id="UP001519460"/>
    </source>
</evidence>
<accession>A0ABD0LSS5</accession>
<feature type="compositionally biased region" description="Basic and acidic residues" evidence="1">
    <location>
        <begin position="21"/>
        <end position="33"/>
    </location>
</feature>
<dbReference type="Proteomes" id="UP001519460">
    <property type="component" value="Unassembled WGS sequence"/>
</dbReference>
<reference evidence="2 3" key="1">
    <citation type="journal article" date="2023" name="Sci. Data">
        <title>Genome assembly of the Korean intertidal mud-creeper Batillaria attramentaria.</title>
        <authorList>
            <person name="Patra A.K."/>
            <person name="Ho P.T."/>
            <person name="Jun S."/>
            <person name="Lee S.J."/>
            <person name="Kim Y."/>
            <person name="Won Y.J."/>
        </authorList>
    </citation>
    <scope>NUCLEOTIDE SEQUENCE [LARGE SCALE GENOMIC DNA]</scope>
    <source>
        <strain evidence="2">Wonlab-2016</strain>
    </source>
</reference>
<proteinExistence type="predicted"/>
<keyword evidence="3" id="KW-1185">Reference proteome</keyword>
<evidence type="ECO:0000313" key="2">
    <source>
        <dbReference type="EMBL" id="KAK7502640.1"/>
    </source>
</evidence>
<evidence type="ECO:0000256" key="1">
    <source>
        <dbReference type="SAM" id="MobiDB-lite"/>
    </source>
</evidence>